<sequence>MNLDEYRQLAKAKPRTGKNKGNAKAQAAKLARDVALHLLELPTYEKEVRFHPVRQWRFDYAWPDLKIALEIHGGVFTDGRHNRGKGFTEDRVKMNSAQLLGWTVIEATTAQVNNGQMLQWVMSAIESRSCDASN</sequence>
<evidence type="ECO:0000313" key="2">
    <source>
        <dbReference type="EMBL" id="TRY13828.1"/>
    </source>
</evidence>
<dbReference type="AlphaFoldDB" id="A0A553JMY6"/>
<proteinExistence type="predicted"/>
<gene>
    <name evidence="2" type="ORF">FN961_12990</name>
</gene>
<evidence type="ECO:0000256" key="1">
    <source>
        <dbReference type="SAM" id="MobiDB-lite"/>
    </source>
</evidence>
<name>A0A553JMY6_SHEHA</name>
<comment type="caution">
    <text evidence="2">The sequence shown here is derived from an EMBL/GenBank/DDBJ whole genome shotgun (WGS) entry which is preliminary data.</text>
</comment>
<dbReference type="OrthoDB" id="583593at2"/>
<protein>
    <recommendedName>
        <fullName evidence="4">DUF559 domain-containing protein</fullName>
    </recommendedName>
</protein>
<dbReference type="Proteomes" id="UP000318126">
    <property type="component" value="Unassembled WGS sequence"/>
</dbReference>
<keyword evidence="3" id="KW-1185">Reference proteome</keyword>
<reference evidence="3" key="1">
    <citation type="submission" date="2019-07" db="EMBL/GenBank/DDBJ databases">
        <title>Shewanella sp. YLB-08 draft genomic sequence.</title>
        <authorList>
            <person name="Yu L."/>
        </authorList>
    </citation>
    <scope>NUCLEOTIDE SEQUENCE [LARGE SCALE GENOMIC DNA]</scope>
    <source>
        <strain evidence="3">JCM 20706</strain>
    </source>
</reference>
<dbReference type="EMBL" id="VKGK01000015">
    <property type="protein sequence ID" value="TRY13828.1"/>
    <property type="molecule type" value="Genomic_DNA"/>
</dbReference>
<evidence type="ECO:0000313" key="3">
    <source>
        <dbReference type="Proteomes" id="UP000318126"/>
    </source>
</evidence>
<evidence type="ECO:0008006" key="4">
    <source>
        <dbReference type="Google" id="ProtNLM"/>
    </source>
</evidence>
<dbReference type="Gene3D" id="3.40.960.10">
    <property type="entry name" value="VSR Endonuclease"/>
    <property type="match status" value="1"/>
</dbReference>
<accession>A0A553JMY6</accession>
<feature type="region of interest" description="Disordered" evidence="1">
    <location>
        <begin position="1"/>
        <end position="22"/>
    </location>
</feature>
<dbReference type="RefSeq" id="WP_144040609.1">
    <property type="nucleotide sequence ID" value="NZ_BMPL01000015.1"/>
</dbReference>
<organism evidence="2 3">
    <name type="scientific">Shewanella hanedai</name>
    <name type="common">Alteromonas hanedai</name>
    <dbReference type="NCBI Taxonomy" id="25"/>
    <lineage>
        <taxon>Bacteria</taxon>
        <taxon>Pseudomonadati</taxon>
        <taxon>Pseudomonadota</taxon>
        <taxon>Gammaproteobacteria</taxon>
        <taxon>Alteromonadales</taxon>
        <taxon>Shewanellaceae</taxon>
        <taxon>Shewanella</taxon>
    </lineage>
</organism>